<evidence type="ECO:0000256" key="7">
    <source>
        <dbReference type="PROSITE-ProRule" id="PRU01016"/>
    </source>
</evidence>
<sequence length="533" mass="60317">MSFPIIDLFAGPGGLAEGFSSLTDADRERVFKIKLSIEKDYYAHQTLTLRSFVRQFPLGELPGEYYDFLEGKIEIDSLYKKFPEEYHEASNEAWLATLGQTPETEIDQRITNLVGNEEHWVLIGGPPCQAYSSAGRSRVGGIHKDDHRVYLYKEYLRIIARHHPAVFVMENVEGLLSAKLDGEKIFGWILRDLRDPASVFGDHNSPGYRIYSLVTDDVQNDVDYLIKAEDYGVPQKRHRVILLGVRENILTRPGILTPTDEVGLRSIIGMLPKIRSGMNRTFTHSVLVPKEDGGLKKKRFYTKAEDSPGNWAELTSNIRTEIGKLLNVEADVDPAVIPLNIGSAYLPCNQQLINPGHPLASWYSDSKMTGVTQHESRGHLTQDLKRYLFAALFTVKFNKFPKMKDYKLFDEELLPDHDSADSGNFTDRFRVQVPDRPATTVTSHISKDGHYFIHYDHIQCRSLTVREAARIQTFPDNYWFCGGRTEQFHQVGNAVPPYLAYKIAKVVYELLQVETAEAVSAETVSKAGLTATE</sequence>
<dbReference type="PANTHER" id="PTHR10629:SF52">
    <property type="entry name" value="DNA (CYTOSINE-5)-METHYLTRANSFERASE 1"/>
    <property type="match status" value="1"/>
</dbReference>
<dbReference type="Pfam" id="PF00145">
    <property type="entry name" value="DNA_methylase"/>
    <property type="match status" value="1"/>
</dbReference>
<dbReference type="Proteomes" id="UP000192756">
    <property type="component" value="Unassembled WGS sequence"/>
</dbReference>
<evidence type="ECO:0000313" key="9">
    <source>
        <dbReference type="EMBL" id="SMC87802.1"/>
    </source>
</evidence>
<proteinExistence type="inferred from homology"/>
<dbReference type="NCBIfam" id="TIGR00675">
    <property type="entry name" value="dcm"/>
    <property type="match status" value="1"/>
</dbReference>
<dbReference type="PRINTS" id="PR00105">
    <property type="entry name" value="C5METTRFRASE"/>
</dbReference>
<evidence type="ECO:0000256" key="4">
    <source>
        <dbReference type="ARBA" id="ARBA00022691"/>
    </source>
</evidence>
<keyword evidence="4 7" id="KW-0949">S-adenosyl-L-methionine</keyword>
<evidence type="ECO:0000256" key="1">
    <source>
        <dbReference type="ARBA" id="ARBA00011975"/>
    </source>
</evidence>
<dbReference type="GO" id="GO:0044027">
    <property type="term" value="P:negative regulation of gene expression via chromosomal CpG island methylation"/>
    <property type="evidence" value="ECO:0007669"/>
    <property type="project" value="TreeGrafter"/>
</dbReference>
<dbReference type="RefSeq" id="WP_084239989.1">
    <property type="nucleotide sequence ID" value="NZ_FWXT01000002.1"/>
</dbReference>
<dbReference type="InterPro" id="IPR029063">
    <property type="entry name" value="SAM-dependent_MTases_sf"/>
</dbReference>
<dbReference type="OrthoDB" id="32195at2"/>
<dbReference type="PROSITE" id="PS51679">
    <property type="entry name" value="SAM_MT_C5"/>
    <property type="match status" value="1"/>
</dbReference>
<dbReference type="InterPro" id="IPR050390">
    <property type="entry name" value="C5-Methyltransferase"/>
</dbReference>
<dbReference type="GO" id="GO:0032259">
    <property type="term" value="P:methylation"/>
    <property type="evidence" value="ECO:0007669"/>
    <property type="project" value="UniProtKB-KW"/>
</dbReference>
<comment type="similarity">
    <text evidence="7 8">Belongs to the class I-like SAM-binding methyltransferase superfamily. C5-methyltransferase family.</text>
</comment>
<name>A0A1W2CSD5_9SPHI</name>
<dbReference type="EC" id="2.1.1.37" evidence="1"/>
<gene>
    <name evidence="9" type="ORF">SAMN04488524_3189</name>
</gene>
<evidence type="ECO:0000256" key="8">
    <source>
        <dbReference type="RuleBase" id="RU000416"/>
    </source>
</evidence>
<evidence type="ECO:0000256" key="5">
    <source>
        <dbReference type="ARBA" id="ARBA00022747"/>
    </source>
</evidence>
<dbReference type="InterPro" id="IPR001525">
    <property type="entry name" value="C5_MeTfrase"/>
</dbReference>
<dbReference type="Gene3D" id="3.40.50.150">
    <property type="entry name" value="Vaccinia Virus protein VP39"/>
    <property type="match status" value="1"/>
</dbReference>
<accession>A0A1W2CSD5</accession>
<dbReference type="GO" id="GO:0003677">
    <property type="term" value="F:DNA binding"/>
    <property type="evidence" value="ECO:0007669"/>
    <property type="project" value="TreeGrafter"/>
</dbReference>
<comment type="catalytic activity">
    <reaction evidence="6">
        <text>a 2'-deoxycytidine in DNA + S-adenosyl-L-methionine = a 5-methyl-2'-deoxycytidine in DNA + S-adenosyl-L-homocysteine + H(+)</text>
        <dbReference type="Rhea" id="RHEA:13681"/>
        <dbReference type="Rhea" id="RHEA-COMP:11369"/>
        <dbReference type="Rhea" id="RHEA-COMP:11370"/>
        <dbReference type="ChEBI" id="CHEBI:15378"/>
        <dbReference type="ChEBI" id="CHEBI:57856"/>
        <dbReference type="ChEBI" id="CHEBI:59789"/>
        <dbReference type="ChEBI" id="CHEBI:85452"/>
        <dbReference type="ChEBI" id="CHEBI:85454"/>
        <dbReference type="EC" id="2.1.1.37"/>
    </reaction>
</comment>
<evidence type="ECO:0000256" key="2">
    <source>
        <dbReference type="ARBA" id="ARBA00022603"/>
    </source>
</evidence>
<evidence type="ECO:0000313" key="10">
    <source>
        <dbReference type="Proteomes" id="UP000192756"/>
    </source>
</evidence>
<dbReference type="AlphaFoldDB" id="A0A1W2CSD5"/>
<protein>
    <recommendedName>
        <fullName evidence="1">DNA (cytosine-5-)-methyltransferase</fullName>
        <ecNumber evidence="1">2.1.1.37</ecNumber>
    </recommendedName>
</protein>
<keyword evidence="2 7" id="KW-0489">Methyltransferase</keyword>
<feature type="active site" evidence="7">
    <location>
        <position position="128"/>
    </location>
</feature>
<keyword evidence="10" id="KW-1185">Reference proteome</keyword>
<evidence type="ECO:0000256" key="3">
    <source>
        <dbReference type="ARBA" id="ARBA00022679"/>
    </source>
</evidence>
<reference evidence="10" key="1">
    <citation type="submission" date="2017-04" db="EMBL/GenBank/DDBJ databases">
        <authorList>
            <person name="Varghese N."/>
            <person name="Submissions S."/>
        </authorList>
    </citation>
    <scope>NUCLEOTIDE SEQUENCE [LARGE SCALE GENOMIC DNA]</scope>
    <source>
        <strain evidence="10">DSM 12126</strain>
    </source>
</reference>
<dbReference type="PANTHER" id="PTHR10629">
    <property type="entry name" value="CYTOSINE-SPECIFIC METHYLTRANSFERASE"/>
    <property type="match status" value="1"/>
</dbReference>
<dbReference type="GO" id="GO:0003886">
    <property type="term" value="F:DNA (cytosine-5-)-methyltransferase activity"/>
    <property type="evidence" value="ECO:0007669"/>
    <property type="project" value="UniProtKB-EC"/>
</dbReference>
<keyword evidence="3 7" id="KW-0808">Transferase</keyword>
<organism evidence="9 10">
    <name type="scientific">Pedobacter africanus</name>
    <dbReference type="NCBI Taxonomy" id="151894"/>
    <lineage>
        <taxon>Bacteria</taxon>
        <taxon>Pseudomonadati</taxon>
        <taxon>Bacteroidota</taxon>
        <taxon>Sphingobacteriia</taxon>
        <taxon>Sphingobacteriales</taxon>
        <taxon>Sphingobacteriaceae</taxon>
        <taxon>Pedobacter</taxon>
    </lineage>
</organism>
<keyword evidence="5" id="KW-0680">Restriction system</keyword>
<dbReference type="GO" id="GO:0009307">
    <property type="term" value="P:DNA restriction-modification system"/>
    <property type="evidence" value="ECO:0007669"/>
    <property type="project" value="UniProtKB-KW"/>
</dbReference>
<dbReference type="STRING" id="151894.SAMN04488524_3189"/>
<dbReference type="SUPFAM" id="SSF53335">
    <property type="entry name" value="S-adenosyl-L-methionine-dependent methyltransferases"/>
    <property type="match status" value="1"/>
</dbReference>
<evidence type="ECO:0000256" key="6">
    <source>
        <dbReference type="ARBA" id="ARBA00047422"/>
    </source>
</evidence>
<dbReference type="EMBL" id="FWXT01000002">
    <property type="protein sequence ID" value="SMC87802.1"/>
    <property type="molecule type" value="Genomic_DNA"/>
</dbReference>
<dbReference type="Gene3D" id="3.90.120.10">
    <property type="entry name" value="DNA Methylase, subunit A, domain 2"/>
    <property type="match status" value="1"/>
</dbReference>